<sequence length="69" mass="7621">FLPSLVILIKNDATTTYWFCIASITLRISGDAASTTPTDLVLHGSDGFVVDRITANVDPNVFYWWAISE</sequence>
<evidence type="ECO:0000313" key="1">
    <source>
        <dbReference type="EMBL" id="KKL44425.1"/>
    </source>
</evidence>
<proteinExistence type="predicted"/>
<gene>
    <name evidence="1" type="ORF">LCGC14_2365840</name>
</gene>
<dbReference type="EMBL" id="LAZR01034766">
    <property type="protein sequence ID" value="KKL44425.1"/>
    <property type="molecule type" value="Genomic_DNA"/>
</dbReference>
<accession>A0A0F9EHR0</accession>
<feature type="non-terminal residue" evidence="1">
    <location>
        <position position="1"/>
    </location>
</feature>
<protein>
    <submittedName>
        <fullName evidence="1">Uncharacterized protein</fullName>
    </submittedName>
</protein>
<comment type="caution">
    <text evidence="1">The sequence shown here is derived from an EMBL/GenBank/DDBJ whole genome shotgun (WGS) entry which is preliminary data.</text>
</comment>
<reference evidence="1" key="1">
    <citation type="journal article" date="2015" name="Nature">
        <title>Complex archaea that bridge the gap between prokaryotes and eukaryotes.</title>
        <authorList>
            <person name="Spang A."/>
            <person name="Saw J.H."/>
            <person name="Jorgensen S.L."/>
            <person name="Zaremba-Niedzwiedzka K."/>
            <person name="Martijn J."/>
            <person name="Lind A.E."/>
            <person name="van Eijk R."/>
            <person name="Schleper C."/>
            <person name="Guy L."/>
            <person name="Ettema T.J."/>
        </authorList>
    </citation>
    <scope>NUCLEOTIDE SEQUENCE</scope>
</reference>
<name>A0A0F9EHR0_9ZZZZ</name>
<dbReference type="AlphaFoldDB" id="A0A0F9EHR0"/>
<organism evidence="1">
    <name type="scientific">marine sediment metagenome</name>
    <dbReference type="NCBI Taxonomy" id="412755"/>
    <lineage>
        <taxon>unclassified sequences</taxon>
        <taxon>metagenomes</taxon>
        <taxon>ecological metagenomes</taxon>
    </lineage>
</organism>